<feature type="domain" description="Methyltransferase" evidence="1">
    <location>
        <begin position="49"/>
        <end position="138"/>
    </location>
</feature>
<organism evidence="2">
    <name type="scientific">uncultured bacterium</name>
    <name type="common">gcode 4</name>
    <dbReference type="NCBI Taxonomy" id="1234023"/>
    <lineage>
        <taxon>Bacteria</taxon>
        <taxon>environmental samples</taxon>
    </lineage>
</organism>
<dbReference type="EMBL" id="AMFJ01000174">
    <property type="protein sequence ID" value="EKE29441.1"/>
    <property type="molecule type" value="Genomic_DNA"/>
</dbReference>
<dbReference type="Pfam" id="PF13649">
    <property type="entry name" value="Methyltransf_25"/>
    <property type="match status" value="1"/>
</dbReference>
<sequence length="245" mass="28680">MPNIDIYTTTALAPSKEKNLAKRASYFENHYIPYLRDFWVFKQWNKCIELGCWQWHKLEKLIKAFPETEFCGLDNSSEMLGKAKSRLPGIELNIWNILNLNDISDSSADNVCLFQVLHHLDADQRKKAYGEILRILKPYWYIIVIDSFRPEDSKAKQLIWDSVNRFYAVLSQHSAESLSIRTKEAICSILMPSRYDPESYWYFSPTRKSVFWDGYPELELVALITPKVLSGTIKCISDMMIFQKK</sequence>
<reference evidence="2" key="1">
    <citation type="journal article" date="2012" name="Science">
        <title>Fermentation, hydrogen, and sulfur metabolism in multiple uncultivated bacterial phyla.</title>
        <authorList>
            <person name="Wrighton K.C."/>
            <person name="Thomas B.C."/>
            <person name="Sharon I."/>
            <person name="Miller C.S."/>
            <person name="Castelle C.J."/>
            <person name="VerBerkmoes N.C."/>
            <person name="Wilkins M.J."/>
            <person name="Hettich R.L."/>
            <person name="Lipton M.S."/>
            <person name="Williams K.H."/>
            <person name="Long P.E."/>
            <person name="Banfield J.F."/>
        </authorList>
    </citation>
    <scope>NUCLEOTIDE SEQUENCE [LARGE SCALE GENOMIC DNA]</scope>
</reference>
<dbReference type="InterPro" id="IPR041698">
    <property type="entry name" value="Methyltransf_25"/>
</dbReference>
<dbReference type="InterPro" id="IPR029063">
    <property type="entry name" value="SAM-dependent_MTases_sf"/>
</dbReference>
<evidence type="ECO:0000313" key="2">
    <source>
        <dbReference type="EMBL" id="EKE29441.1"/>
    </source>
</evidence>
<dbReference type="AlphaFoldDB" id="K2FE61"/>
<comment type="caution">
    <text evidence="2">The sequence shown here is derived from an EMBL/GenBank/DDBJ whole genome shotgun (WGS) entry which is preliminary data.</text>
</comment>
<protein>
    <recommendedName>
        <fullName evidence="1">Methyltransferase domain-containing protein</fullName>
    </recommendedName>
</protein>
<accession>K2FE61</accession>
<name>K2FE61_9BACT</name>
<dbReference type="Gene3D" id="3.40.50.150">
    <property type="entry name" value="Vaccinia Virus protein VP39"/>
    <property type="match status" value="1"/>
</dbReference>
<gene>
    <name evidence="2" type="ORF">ACD_2C00174G0003</name>
</gene>
<evidence type="ECO:0000259" key="1">
    <source>
        <dbReference type="Pfam" id="PF13649"/>
    </source>
</evidence>
<proteinExistence type="predicted"/>
<dbReference type="SUPFAM" id="SSF53335">
    <property type="entry name" value="S-adenosyl-L-methionine-dependent methyltransferases"/>
    <property type="match status" value="1"/>
</dbReference>